<accession>A0A5C4JES0</accession>
<organism evidence="1 2">
    <name type="scientific">Actinomadura soli</name>
    <dbReference type="NCBI Taxonomy" id="2508997"/>
    <lineage>
        <taxon>Bacteria</taxon>
        <taxon>Bacillati</taxon>
        <taxon>Actinomycetota</taxon>
        <taxon>Actinomycetes</taxon>
        <taxon>Streptosporangiales</taxon>
        <taxon>Thermomonosporaceae</taxon>
        <taxon>Actinomadura</taxon>
    </lineage>
</organism>
<dbReference type="InterPro" id="IPR001646">
    <property type="entry name" value="5peptide_repeat"/>
</dbReference>
<dbReference type="Proteomes" id="UP000309174">
    <property type="component" value="Unassembled WGS sequence"/>
</dbReference>
<dbReference type="RefSeq" id="WP_138644931.1">
    <property type="nucleotide sequence ID" value="NZ_VCKW01000041.1"/>
</dbReference>
<dbReference type="SUPFAM" id="SSF141571">
    <property type="entry name" value="Pentapeptide repeat-like"/>
    <property type="match status" value="1"/>
</dbReference>
<name>A0A5C4JES0_9ACTN</name>
<dbReference type="Gene3D" id="2.160.20.80">
    <property type="entry name" value="E3 ubiquitin-protein ligase SopA"/>
    <property type="match status" value="1"/>
</dbReference>
<dbReference type="Pfam" id="PF13576">
    <property type="entry name" value="Pentapeptide_3"/>
    <property type="match status" value="1"/>
</dbReference>
<evidence type="ECO:0000313" key="2">
    <source>
        <dbReference type="Proteomes" id="UP000309174"/>
    </source>
</evidence>
<evidence type="ECO:0000313" key="1">
    <source>
        <dbReference type="EMBL" id="TMR03380.1"/>
    </source>
</evidence>
<proteinExistence type="predicted"/>
<dbReference type="OrthoDB" id="8440251at2"/>
<comment type="caution">
    <text evidence="1">The sequence shown here is derived from an EMBL/GenBank/DDBJ whole genome shotgun (WGS) entry which is preliminary data.</text>
</comment>
<dbReference type="EMBL" id="VCKW01000041">
    <property type="protein sequence ID" value="TMR03380.1"/>
    <property type="molecule type" value="Genomic_DNA"/>
</dbReference>
<keyword evidence="2" id="KW-1185">Reference proteome</keyword>
<protein>
    <submittedName>
        <fullName evidence="1">Pentapeptide repeat-containing protein</fullName>
    </submittedName>
</protein>
<sequence>MSRPADLPREHDVRTAMQQLQVRRTAQRLLHTHLQPAADVHWSGISLDLTGTTFIEVTLTGCHLHTADFTGAIFSSIAEFSGTTFSEGAWFRNAAFSEDARFDKASFSGNAGFSGATFAGVAGLGRASFSRGVDLEAVTVADVSLAHQIPAGWEIQPASGAEGRFVPAGASSPSRS</sequence>
<reference evidence="1 2" key="1">
    <citation type="submission" date="2019-05" db="EMBL/GenBank/DDBJ databases">
        <title>Draft genome sequence of Actinomadura sp. 14C53.</title>
        <authorList>
            <person name="Saricaoglu S."/>
            <person name="Isik K."/>
        </authorList>
    </citation>
    <scope>NUCLEOTIDE SEQUENCE [LARGE SCALE GENOMIC DNA]</scope>
    <source>
        <strain evidence="1 2">14C53</strain>
    </source>
</reference>
<dbReference type="AlphaFoldDB" id="A0A5C4JES0"/>
<gene>
    <name evidence="1" type="ORF">ETD83_10755</name>
</gene>